<comment type="caution">
    <text evidence="3">The sequence shown here is derived from an EMBL/GenBank/DDBJ whole genome shotgun (WGS) entry which is preliminary data.</text>
</comment>
<protein>
    <recommendedName>
        <fullName evidence="2">F-box domain-containing protein</fullName>
    </recommendedName>
</protein>
<evidence type="ECO:0000256" key="1">
    <source>
        <dbReference type="SAM" id="Phobius"/>
    </source>
</evidence>
<dbReference type="PANTHER" id="PTHR35546">
    <property type="entry name" value="F-BOX PROTEIN INTERACTION DOMAIN PROTEIN-RELATED"/>
    <property type="match status" value="1"/>
</dbReference>
<accession>A0A835H8A0</accession>
<evidence type="ECO:0000313" key="4">
    <source>
        <dbReference type="Proteomes" id="UP000631114"/>
    </source>
</evidence>
<keyword evidence="1" id="KW-0472">Membrane</keyword>
<dbReference type="OrthoDB" id="605328at2759"/>
<dbReference type="CDD" id="cd22157">
    <property type="entry name" value="F-box_AtFBW1-like"/>
    <property type="match status" value="1"/>
</dbReference>
<dbReference type="Proteomes" id="UP000631114">
    <property type="component" value="Unassembled WGS sequence"/>
</dbReference>
<organism evidence="3 4">
    <name type="scientific">Coptis chinensis</name>
    <dbReference type="NCBI Taxonomy" id="261450"/>
    <lineage>
        <taxon>Eukaryota</taxon>
        <taxon>Viridiplantae</taxon>
        <taxon>Streptophyta</taxon>
        <taxon>Embryophyta</taxon>
        <taxon>Tracheophyta</taxon>
        <taxon>Spermatophyta</taxon>
        <taxon>Magnoliopsida</taxon>
        <taxon>Ranunculales</taxon>
        <taxon>Ranunculaceae</taxon>
        <taxon>Coptidoideae</taxon>
        <taxon>Coptis</taxon>
    </lineage>
</organism>
<dbReference type="EMBL" id="JADFTS010000008">
    <property type="protein sequence ID" value="KAF9592348.1"/>
    <property type="molecule type" value="Genomic_DNA"/>
</dbReference>
<dbReference type="SMART" id="SM00256">
    <property type="entry name" value="FBOX"/>
    <property type="match status" value="2"/>
</dbReference>
<keyword evidence="1" id="KW-1133">Transmembrane helix</keyword>
<dbReference type="InterPro" id="IPR036047">
    <property type="entry name" value="F-box-like_dom_sf"/>
</dbReference>
<evidence type="ECO:0000313" key="3">
    <source>
        <dbReference type="EMBL" id="KAF9592348.1"/>
    </source>
</evidence>
<gene>
    <name evidence="3" type="ORF">IFM89_014274</name>
</gene>
<dbReference type="Pfam" id="PF00646">
    <property type="entry name" value="F-box"/>
    <property type="match status" value="2"/>
</dbReference>
<feature type="domain" description="F-box" evidence="2">
    <location>
        <begin position="474"/>
        <end position="514"/>
    </location>
</feature>
<dbReference type="InterPro" id="IPR055290">
    <property type="entry name" value="At3g26010-like"/>
</dbReference>
<dbReference type="InterPro" id="IPR001810">
    <property type="entry name" value="F-box_dom"/>
</dbReference>
<evidence type="ECO:0000259" key="2">
    <source>
        <dbReference type="SMART" id="SM00256"/>
    </source>
</evidence>
<sequence length="686" mass="77652">MISVTILIPFPLSFSFCTTINLLLLSPIILLLLSYWFAKLFVHKKHRPATITTSVSIPSNNYYDTIYFCSSPPSTKGCTNLVLPDDTWVEVMCRLPPKHMVRFKLVSKSWNMLISDVCIPKITSPITGLLVPTGFGGPDSAWHLACINQAERMNSSSFMESCFRLLPCIPCPDHFLDSSNGFLLFVDPLSGIFYVCNPSTEQCIAVPRSLENHNPVSANLIIDHPHFKIVYLLRGPFRMNIYSSETRRWTRHIRLELPLVDDSVLEARWTSRLIFLDGFLYDISLSGHLLKVVIKRLSASAIKLPKIVQGKSALGCIGVSKGSLHYAWNDPETYQTMVWMLDKSDWVLKHTLSLRDFAEYQVPCILDDSSLLAVCAFHPTSDVVYLAHKVGIFCYHFGREKLEFVYKVRSGTTISSTQVLIVPFSRNLATLDALNGINKKPRRKKQLCFLPPRVGSDIPTMDDPPPASDVEVVLPDDAWAEVLCRLPPKHMVRFKSVSKSWYKLITDVCIPKITSPILGLFVPTDMGFSGEIGPDSAWHFACVNQMYIYSSTTRRWIQHRRLELEDNSVLKAHWTSHVVFLDGSIHVISVSGHLVVVDIDKVTTRTIKLPKIVEGKSAHGCMGVSKEVVLRKWEFCYHFSNKKKIRNGTTISNAQALILPFLRNLATLDLSTWISKKLRMKQRVRI</sequence>
<name>A0A835H8A0_9MAGN</name>
<reference evidence="3 4" key="1">
    <citation type="submission" date="2020-10" db="EMBL/GenBank/DDBJ databases">
        <title>The Coptis chinensis genome and diversification of protoberbering-type alkaloids.</title>
        <authorList>
            <person name="Wang B."/>
            <person name="Shu S."/>
            <person name="Song C."/>
            <person name="Liu Y."/>
        </authorList>
    </citation>
    <scope>NUCLEOTIDE SEQUENCE [LARGE SCALE GENOMIC DNA]</scope>
    <source>
        <strain evidence="3">HL-2020</strain>
        <tissue evidence="3">Leaf</tissue>
    </source>
</reference>
<feature type="transmembrane region" description="Helical" evidence="1">
    <location>
        <begin position="12"/>
        <end position="38"/>
    </location>
</feature>
<dbReference type="AlphaFoldDB" id="A0A835H8A0"/>
<dbReference type="SUPFAM" id="SSF81383">
    <property type="entry name" value="F-box domain"/>
    <property type="match status" value="2"/>
</dbReference>
<feature type="domain" description="F-box" evidence="2">
    <location>
        <begin position="83"/>
        <end position="123"/>
    </location>
</feature>
<proteinExistence type="predicted"/>
<dbReference type="Gene3D" id="1.20.1280.50">
    <property type="match status" value="2"/>
</dbReference>
<keyword evidence="4" id="KW-1185">Reference proteome</keyword>
<keyword evidence="1" id="KW-0812">Transmembrane</keyword>